<organism evidence="1 2">
    <name type="scientific">Legionella waltersii</name>
    <dbReference type="NCBI Taxonomy" id="66969"/>
    <lineage>
        <taxon>Bacteria</taxon>
        <taxon>Pseudomonadati</taxon>
        <taxon>Pseudomonadota</taxon>
        <taxon>Gammaproteobacteria</taxon>
        <taxon>Legionellales</taxon>
        <taxon>Legionellaceae</taxon>
        <taxon>Legionella</taxon>
    </lineage>
</organism>
<dbReference type="PANTHER" id="PTHR36455">
    <property type="match status" value="1"/>
</dbReference>
<comment type="caution">
    <text evidence="1">The sequence shown here is derived from an EMBL/GenBank/DDBJ whole genome shotgun (WGS) entry which is preliminary data.</text>
</comment>
<evidence type="ECO:0000313" key="1">
    <source>
        <dbReference type="EMBL" id="KTD83136.1"/>
    </source>
</evidence>
<keyword evidence="2" id="KW-1185">Reference proteome</keyword>
<gene>
    <name evidence="1" type="ORF">Lwal_0044</name>
</gene>
<dbReference type="EMBL" id="LNZB01000001">
    <property type="protein sequence ID" value="KTD83136.1"/>
    <property type="molecule type" value="Genomic_DNA"/>
</dbReference>
<name>A0A0W1APG1_9GAMM</name>
<sequence>MLIPEEVQVHLYCGITGMCKSINTLAILVQEVFGMTLSSGYLFLLRSRCGSKLKALYYGEFGFTLWYRRLEKGKFIFPRNTQGQIELTNEHLNWLMASNKYTFHPGEEPAIYRDFH</sequence>
<accession>A0A0W1APG1</accession>
<dbReference type="Proteomes" id="UP000054729">
    <property type="component" value="Unassembled WGS sequence"/>
</dbReference>
<proteinExistence type="predicted"/>
<dbReference type="PANTHER" id="PTHR36455:SF1">
    <property type="entry name" value="BLR8292 PROTEIN"/>
    <property type="match status" value="1"/>
</dbReference>
<dbReference type="AlphaFoldDB" id="A0A0W1APG1"/>
<dbReference type="PATRIC" id="fig|66969.6.peg.45"/>
<protein>
    <submittedName>
        <fullName evidence="1">IS66 Orf2 like protein</fullName>
    </submittedName>
</protein>
<reference evidence="1 2" key="1">
    <citation type="submission" date="2015-11" db="EMBL/GenBank/DDBJ databases">
        <title>Genomic analysis of 38 Legionella species identifies large and diverse effector repertoires.</title>
        <authorList>
            <person name="Burstein D."/>
            <person name="Amaro F."/>
            <person name="Zusman T."/>
            <person name="Lifshitz Z."/>
            <person name="Cohen O."/>
            <person name="Gilbert J.A."/>
            <person name="Pupko T."/>
            <person name="Shuman H.A."/>
            <person name="Segal G."/>
        </authorList>
    </citation>
    <scope>NUCLEOTIDE SEQUENCE [LARGE SCALE GENOMIC DNA]</scope>
    <source>
        <strain evidence="1 2">ATCC 51914</strain>
    </source>
</reference>
<dbReference type="OrthoDB" id="4956084at2"/>
<dbReference type="InterPro" id="IPR008878">
    <property type="entry name" value="Transposase_IS66_Orf2"/>
</dbReference>
<dbReference type="NCBIfam" id="NF033819">
    <property type="entry name" value="IS66_TnpB"/>
    <property type="match status" value="1"/>
</dbReference>
<dbReference type="RefSeq" id="WP_058478920.1">
    <property type="nucleotide sequence ID" value="NZ_CAAAIQ010000028.1"/>
</dbReference>
<dbReference type="Pfam" id="PF05717">
    <property type="entry name" value="TnpB_IS66"/>
    <property type="match status" value="1"/>
</dbReference>
<evidence type="ECO:0000313" key="2">
    <source>
        <dbReference type="Proteomes" id="UP000054729"/>
    </source>
</evidence>